<dbReference type="Proteomes" id="UP000245942">
    <property type="component" value="Unassembled WGS sequence"/>
</dbReference>
<protein>
    <recommendedName>
        <fullName evidence="5">Transmembrane protein</fullName>
    </recommendedName>
</protein>
<feature type="region of interest" description="Disordered" evidence="1">
    <location>
        <begin position="52"/>
        <end position="154"/>
    </location>
</feature>
<feature type="compositionally biased region" description="Basic and acidic residues" evidence="1">
    <location>
        <begin position="55"/>
        <end position="66"/>
    </location>
</feature>
<accession>A0A316UC35</accession>
<dbReference type="AlphaFoldDB" id="A0A316UC35"/>
<name>A0A316UC35_9BASI</name>
<keyword evidence="4" id="KW-1185">Reference proteome</keyword>
<feature type="compositionally biased region" description="Gly residues" evidence="1">
    <location>
        <begin position="73"/>
        <end position="86"/>
    </location>
</feature>
<evidence type="ECO:0008006" key="5">
    <source>
        <dbReference type="Google" id="ProtNLM"/>
    </source>
</evidence>
<keyword evidence="2" id="KW-0812">Transmembrane</keyword>
<proteinExistence type="predicted"/>
<keyword evidence="2" id="KW-0472">Membrane</keyword>
<evidence type="ECO:0000313" key="3">
    <source>
        <dbReference type="EMBL" id="PWN20565.1"/>
    </source>
</evidence>
<feature type="compositionally biased region" description="Basic residues" evidence="1">
    <location>
        <begin position="144"/>
        <end position="154"/>
    </location>
</feature>
<dbReference type="OrthoDB" id="2551977at2759"/>
<organism evidence="3 4">
    <name type="scientific">Pseudomicrostroma glucosiphilum</name>
    <dbReference type="NCBI Taxonomy" id="1684307"/>
    <lineage>
        <taxon>Eukaryota</taxon>
        <taxon>Fungi</taxon>
        <taxon>Dikarya</taxon>
        <taxon>Basidiomycota</taxon>
        <taxon>Ustilaginomycotina</taxon>
        <taxon>Exobasidiomycetes</taxon>
        <taxon>Microstromatales</taxon>
        <taxon>Microstromatales incertae sedis</taxon>
        <taxon>Pseudomicrostroma</taxon>
    </lineage>
</organism>
<evidence type="ECO:0000313" key="4">
    <source>
        <dbReference type="Proteomes" id="UP000245942"/>
    </source>
</evidence>
<feature type="compositionally biased region" description="Low complexity" evidence="1">
    <location>
        <begin position="126"/>
        <end position="143"/>
    </location>
</feature>
<dbReference type="RefSeq" id="XP_025347725.1">
    <property type="nucleotide sequence ID" value="XM_025494288.1"/>
</dbReference>
<reference evidence="3 4" key="1">
    <citation type="journal article" date="2018" name="Mol. Biol. Evol.">
        <title>Broad Genomic Sampling Reveals a Smut Pathogenic Ancestry of the Fungal Clade Ustilaginomycotina.</title>
        <authorList>
            <person name="Kijpornyongpan T."/>
            <person name="Mondo S.J."/>
            <person name="Barry K."/>
            <person name="Sandor L."/>
            <person name="Lee J."/>
            <person name="Lipzen A."/>
            <person name="Pangilinan J."/>
            <person name="LaButti K."/>
            <person name="Hainaut M."/>
            <person name="Henrissat B."/>
            <person name="Grigoriev I.V."/>
            <person name="Spatafora J.W."/>
            <person name="Aime M.C."/>
        </authorList>
    </citation>
    <scope>NUCLEOTIDE SEQUENCE [LARGE SCALE GENOMIC DNA]</scope>
    <source>
        <strain evidence="3 4">MCA 4718</strain>
    </source>
</reference>
<evidence type="ECO:0000256" key="2">
    <source>
        <dbReference type="SAM" id="Phobius"/>
    </source>
</evidence>
<dbReference type="GeneID" id="37016022"/>
<feature type="transmembrane region" description="Helical" evidence="2">
    <location>
        <begin position="25"/>
        <end position="43"/>
    </location>
</feature>
<keyword evidence="2" id="KW-1133">Transmembrane helix</keyword>
<evidence type="ECO:0000256" key="1">
    <source>
        <dbReference type="SAM" id="MobiDB-lite"/>
    </source>
</evidence>
<dbReference type="EMBL" id="KZ819327">
    <property type="protein sequence ID" value="PWN20565.1"/>
    <property type="molecule type" value="Genomic_DNA"/>
</dbReference>
<gene>
    <name evidence="3" type="ORF">BCV69DRAFT_299047</name>
</gene>
<sequence>MFSPSPSSSSSRPSWSARLNAPRPIFLGWTAMIFIAGTSYWFVKERNLQKRKTIMRREAEEKRRELATNSEISGGGISQSGTGGSDVEGEDGERTKEASLARYLAQGERRERQESGQAGVGGAGAGAAQSPLQSLLNQLNRQTSQRRRGGGGEE</sequence>